<dbReference type="AlphaFoldDB" id="A0A8H3YRL3"/>
<sequence length="229" mass="25658">MGKRGPPRLALFGHHPFVVMMPNIDTIRRILLGPSLKWTALCLPRYRELGAFSLFDIHIKLLTLYSFTAIAPKSQRSNMQLNTLLLTLATLLASTTHASPIQPRKVTTKPMLQREKSSATTHTIKFCEHIGYKGECAQIEVPEGQCVNLPDRLEQKVSSMRIPDGIDCLFIDNDDCPTQDCADAGHCDTFDHDRAWLNSCGGWILGKAWAGCKKGWNDRVKSVKCYTKT</sequence>
<protein>
    <submittedName>
        <fullName evidence="1">Uncharacterized protein</fullName>
    </submittedName>
</protein>
<evidence type="ECO:0000313" key="4">
    <source>
        <dbReference type="Proteomes" id="UP000490939"/>
    </source>
</evidence>
<evidence type="ECO:0000313" key="3">
    <source>
        <dbReference type="Proteomes" id="UP000447873"/>
    </source>
</evidence>
<keyword evidence="4" id="KW-1185">Reference proteome</keyword>
<comment type="caution">
    <text evidence="1">The sequence shown here is derived from an EMBL/GenBank/DDBJ whole genome shotgun (WGS) entry which is preliminary data.</text>
</comment>
<evidence type="ECO:0000313" key="1">
    <source>
        <dbReference type="EMBL" id="KAE9967602.1"/>
    </source>
</evidence>
<organism evidence="1 4">
    <name type="scientific">Venturia inaequalis</name>
    <name type="common">Apple scab fungus</name>
    <dbReference type="NCBI Taxonomy" id="5025"/>
    <lineage>
        <taxon>Eukaryota</taxon>
        <taxon>Fungi</taxon>
        <taxon>Dikarya</taxon>
        <taxon>Ascomycota</taxon>
        <taxon>Pezizomycotina</taxon>
        <taxon>Dothideomycetes</taxon>
        <taxon>Pleosporomycetidae</taxon>
        <taxon>Venturiales</taxon>
        <taxon>Venturiaceae</taxon>
        <taxon>Venturia</taxon>
    </lineage>
</organism>
<proteinExistence type="predicted"/>
<dbReference type="EMBL" id="WNWS01000114">
    <property type="protein sequence ID" value="KAE9979673.1"/>
    <property type="molecule type" value="Genomic_DNA"/>
</dbReference>
<dbReference type="Gene3D" id="2.60.20.10">
    <property type="entry name" value="Crystallins"/>
    <property type="match status" value="1"/>
</dbReference>
<evidence type="ECO:0000313" key="2">
    <source>
        <dbReference type="EMBL" id="KAE9979673.1"/>
    </source>
</evidence>
<dbReference type="OrthoDB" id="3921152at2759"/>
<dbReference type="EMBL" id="WNWR01000893">
    <property type="protein sequence ID" value="KAE9967602.1"/>
    <property type="molecule type" value="Genomic_DNA"/>
</dbReference>
<dbReference type="Proteomes" id="UP000490939">
    <property type="component" value="Unassembled WGS sequence"/>
</dbReference>
<accession>A0A8H3YRL3</accession>
<dbReference type="Proteomes" id="UP000447873">
    <property type="component" value="Unassembled WGS sequence"/>
</dbReference>
<name>A0A8H3YRL3_VENIN</name>
<gene>
    <name evidence="1" type="ORF">EG327_011378</name>
    <name evidence="2" type="ORF">EG328_000723</name>
</gene>
<reference evidence="1 4" key="1">
    <citation type="submission" date="2019-07" db="EMBL/GenBank/DDBJ databases">
        <title>Venturia inaequalis Genome Resource.</title>
        <authorList>
            <person name="Lichtner F.J."/>
        </authorList>
    </citation>
    <scope>NUCLEOTIDE SEQUENCE [LARGE SCALE GENOMIC DNA]</scope>
    <source>
        <strain evidence="2 3">120213</strain>
        <strain evidence="1 4">DMI_063113</strain>
    </source>
</reference>